<dbReference type="AlphaFoldDB" id="A0A2H9VQQ0"/>
<reference evidence="1 2" key="1">
    <citation type="submission" date="2017-11" db="EMBL/GenBank/DDBJ databases">
        <title>Genomic Encyclopedia of Archaeal and Bacterial Type Strains, Phase II (KMG-II): From Individual Species to Whole Genera.</title>
        <authorList>
            <person name="Goeker M."/>
        </authorList>
    </citation>
    <scope>NUCLEOTIDE SEQUENCE [LARGE SCALE GENOMIC DNA]</scope>
    <source>
        <strain evidence="1 2">DSM 28175</strain>
    </source>
</reference>
<evidence type="ECO:0000313" key="1">
    <source>
        <dbReference type="EMBL" id="PJJ83113.1"/>
    </source>
</evidence>
<keyword evidence="2" id="KW-1185">Reference proteome</keyword>
<accession>A0A2H9VQQ0</accession>
<sequence>MIELIEQQTQDISWFFITGENIAFIASGGGPLPTTIASQTFDDLDLVYDSIFDLPDRCDVVINPELKKMIYPNTVNEQYLADFVLMASKGLFSYDKTVVNKFSDTGYHLVASPTKPLTADELPAPLLELLACRKDQNILGNTIDISLL</sequence>
<proteinExistence type="predicted"/>
<organism evidence="1 2">
    <name type="scientific">Mucilaginibacter auburnensis</name>
    <dbReference type="NCBI Taxonomy" id="1457233"/>
    <lineage>
        <taxon>Bacteria</taxon>
        <taxon>Pseudomonadati</taxon>
        <taxon>Bacteroidota</taxon>
        <taxon>Sphingobacteriia</taxon>
        <taxon>Sphingobacteriales</taxon>
        <taxon>Sphingobacteriaceae</taxon>
        <taxon>Mucilaginibacter</taxon>
    </lineage>
</organism>
<protein>
    <submittedName>
        <fullName evidence="1">Uncharacterized protein</fullName>
    </submittedName>
</protein>
<dbReference type="Proteomes" id="UP000242687">
    <property type="component" value="Unassembled WGS sequence"/>
</dbReference>
<evidence type="ECO:0000313" key="2">
    <source>
        <dbReference type="Proteomes" id="UP000242687"/>
    </source>
</evidence>
<name>A0A2H9VQQ0_9SPHI</name>
<comment type="caution">
    <text evidence="1">The sequence shown here is derived from an EMBL/GenBank/DDBJ whole genome shotgun (WGS) entry which is preliminary data.</text>
</comment>
<dbReference type="RefSeq" id="WP_100339406.1">
    <property type="nucleotide sequence ID" value="NZ_PGFJ01000001.1"/>
</dbReference>
<dbReference type="OrthoDB" id="666171at2"/>
<dbReference type="EMBL" id="PGFJ01000001">
    <property type="protein sequence ID" value="PJJ83113.1"/>
    <property type="molecule type" value="Genomic_DNA"/>
</dbReference>
<gene>
    <name evidence="1" type="ORF">CLV57_0091</name>
</gene>